<feature type="compositionally biased region" description="Polar residues" evidence="1">
    <location>
        <begin position="10"/>
        <end position="26"/>
    </location>
</feature>
<dbReference type="HOGENOM" id="CLU_974456_0_0_1"/>
<evidence type="ECO:0000313" key="3">
    <source>
        <dbReference type="Proteomes" id="UP000006038"/>
    </source>
</evidence>
<proteinExistence type="predicted"/>
<reference evidence="2" key="2">
    <citation type="submission" date="2013-04" db="UniProtKB">
        <authorList>
            <consortium name="EnsemblPlants"/>
        </authorList>
    </citation>
    <scope>IDENTIFICATION</scope>
</reference>
<name>J3NDB9_ORYBR</name>
<dbReference type="Proteomes" id="UP000006038">
    <property type="component" value="Chromosome 12"/>
</dbReference>
<dbReference type="EnsemblPlants" id="OB12G19770.1">
    <property type="protein sequence ID" value="OB12G19770.1"/>
    <property type="gene ID" value="OB12G19770"/>
</dbReference>
<sequence length="286" mass="31076">MATYGGDARANQSRRGNTNRSTGNQTCPAMAAMQDLAPDAGAGTTDSATAEAYVHRLATELCRPYDGSNFERFLLLLRQRPRGAGLFPADVAAALDELEELPSEGSAPLAALERDVARRWRAGQERALRDVCDVMLPGVDELIDDADADVSATVRRLNLVARSVDRTKEDLAAVAAAGGRDGGGSESDVETTALVLYLVERLGHGQAEEAALTAAMHAKIDHLCKLFDHRDAADEWVLAKETAFDAQPEIPPPSEEELDLVSATTHRYNQIFFTLRDFLLRENDNR</sequence>
<organism evidence="2">
    <name type="scientific">Oryza brachyantha</name>
    <name type="common">malo sina</name>
    <dbReference type="NCBI Taxonomy" id="4533"/>
    <lineage>
        <taxon>Eukaryota</taxon>
        <taxon>Viridiplantae</taxon>
        <taxon>Streptophyta</taxon>
        <taxon>Embryophyta</taxon>
        <taxon>Tracheophyta</taxon>
        <taxon>Spermatophyta</taxon>
        <taxon>Magnoliopsida</taxon>
        <taxon>Liliopsida</taxon>
        <taxon>Poales</taxon>
        <taxon>Poaceae</taxon>
        <taxon>BOP clade</taxon>
        <taxon>Oryzoideae</taxon>
        <taxon>Oryzeae</taxon>
        <taxon>Oryzinae</taxon>
        <taxon>Oryza</taxon>
    </lineage>
</organism>
<reference evidence="2" key="1">
    <citation type="journal article" date="2013" name="Nat. Commun.">
        <title>Whole-genome sequencing of Oryza brachyantha reveals mechanisms underlying Oryza genome evolution.</title>
        <authorList>
            <person name="Chen J."/>
            <person name="Huang Q."/>
            <person name="Gao D."/>
            <person name="Wang J."/>
            <person name="Lang Y."/>
            <person name="Liu T."/>
            <person name="Li B."/>
            <person name="Bai Z."/>
            <person name="Luis Goicoechea J."/>
            <person name="Liang C."/>
            <person name="Chen C."/>
            <person name="Zhang W."/>
            <person name="Sun S."/>
            <person name="Liao Y."/>
            <person name="Zhang X."/>
            <person name="Yang L."/>
            <person name="Song C."/>
            <person name="Wang M."/>
            <person name="Shi J."/>
            <person name="Liu G."/>
            <person name="Liu J."/>
            <person name="Zhou H."/>
            <person name="Zhou W."/>
            <person name="Yu Q."/>
            <person name="An N."/>
            <person name="Chen Y."/>
            <person name="Cai Q."/>
            <person name="Wang B."/>
            <person name="Liu B."/>
            <person name="Min J."/>
            <person name="Huang Y."/>
            <person name="Wu H."/>
            <person name="Li Z."/>
            <person name="Zhang Y."/>
            <person name="Yin Y."/>
            <person name="Song W."/>
            <person name="Jiang J."/>
            <person name="Jackson S.A."/>
            <person name="Wing R.A."/>
            <person name="Wang J."/>
            <person name="Chen M."/>
        </authorList>
    </citation>
    <scope>NUCLEOTIDE SEQUENCE [LARGE SCALE GENOMIC DNA]</scope>
    <source>
        <strain evidence="2">cv. IRGC 101232</strain>
    </source>
</reference>
<dbReference type="Gramene" id="OB12G19770.1">
    <property type="protein sequence ID" value="OB12G19770.1"/>
    <property type="gene ID" value="OB12G19770"/>
</dbReference>
<evidence type="ECO:0000313" key="2">
    <source>
        <dbReference type="EnsemblPlants" id="OB12G19770.1"/>
    </source>
</evidence>
<protein>
    <submittedName>
        <fullName evidence="2">Uncharacterized protein</fullName>
    </submittedName>
</protein>
<evidence type="ECO:0000256" key="1">
    <source>
        <dbReference type="SAM" id="MobiDB-lite"/>
    </source>
</evidence>
<dbReference type="AlphaFoldDB" id="J3NDB9"/>
<feature type="region of interest" description="Disordered" evidence="1">
    <location>
        <begin position="1"/>
        <end position="26"/>
    </location>
</feature>
<keyword evidence="3" id="KW-1185">Reference proteome</keyword>
<accession>J3NDB9</accession>